<dbReference type="Gene3D" id="1.10.150.650">
    <property type="match status" value="1"/>
</dbReference>
<dbReference type="GO" id="GO:0035312">
    <property type="term" value="F:5'-3' DNA exonuclease activity"/>
    <property type="evidence" value="ECO:0007669"/>
    <property type="project" value="TreeGrafter"/>
</dbReference>
<dbReference type="HOGENOM" id="CLU_067347_1_0_0"/>
<sequence length="286" mass="33057">MLIDLHIHTNFSSDGEFSPLEIYKEIKKRGVSLFSITDHNSIDGVLDLYSKVDIADNISFIPGVEFSCKFKGEEIHLLVYNFPLNDERVTYLIDKFKELKIEQAVKRVYKLKELGFKVDVEEVLKESNEKGISGVTFLNVLKKYPENREKLFDYLEGDKSDSPYTNFYFDFFRKGGYAYVDADLLDYIETVNLLKDEVLVIAHPGLYPKSMIKDLIIDGIKGVEVYSSYHNDKFQNEFLLFAEENNLVATIGSDFHGPNIKPDVDFINFELETNKQQKIKNLLKIL</sequence>
<accession>D3PCD8</accession>
<dbReference type="EMBL" id="AP011529">
    <property type="protein sequence ID" value="BAI80261.1"/>
    <property type="molecule type" value="Genomic_DNA"/>
</dbReference>
<dbReference type="Proteomes" id="UP000001520">
    <property type="component" value="Chromosome"/>
</dbReference>
<dbReference type="STRING" id="639282.DEFDS_0783"/>
<dbReference type="InterPro" id="IPR016195">
    <property type="entry name" value="Pol/histidinol_Pase-like"/>
</dbReference>
<name>D3PCD8_DEFDS</name>
<dbReference type="InterPro" id="IPR052018">
    <property type="entry name" value="PHP_domain"/>
</dbReference>
<dbReference type="GO" id="GO:0004534">
    <property type="term" value="F:5'-3' RNA exonuclease activity"/>
    <property type="evidence" value="ECO:0007669"/>
    <property type="project" value="TreeGrafter"/>
</dbReference>
<dbReference type="eggNOG" id="COG0613">
    <property type="taxonomic scope" value="Bacteria"/>
</dbReference>
<reference evidence="2 3" key="1">
    <citation type="journal article" date="2010" name="DNA Res.">
        <title>Bacterial lifestyle in a deep-sea hydrothermal vent chimney revealed by the genome sequence of the thermophilic bacterium Deferribacter desulfuricans SSM1.</title>
        <authorList>
            <person name="Takaki Y."/>
            <person name="Shimamura S."/>
            <person name="Nakagawa S."/>
            <person name="Fukuhara Y."/>
            <person name="Horikawa H."/>
            <person name="Ankai A."/>
            <person name="Harada T."/>
            <person name="Hosoyama A."/>
            <person name="Oguchi A."/>
            <person name="Fukui S."/>
            <person name="Fujita N."/>
            <person name="Takami H."/>
            <person name="Takai K."/>
        </authorList>
    </citation>
    <scope>NUCLEOTIDE SEQUENCE [LARGE SCALE GENOMIC DNA]</scope>
    <source>
        <strain evidence="3">DSM 14783 / JCM 11476 / NBRC 101012 / SSM1</strain>
    </source>
</reference>
<dbReference type="PANTHER" id="PTHR42924">
    <property type="entry name" value="EXONUCLEASE"/>
    <property type="match status" value="1"/>
</dbReference>
<dbReference type="CDD" id="cd07438">
    <property type="entry name" value="PHP_HisPPase_AMP"/>
    <property type="match status" value="1"/>
</dbReference>
<dbReference type="Pfam" id="PF02811">
    <property type="entry name" value="PHP"/>
    <property type="match status" value="1"/>
</dbReference>
<dbReference type="PANTHER" id="PTHR42924:SF3">
    <property type="entry name" value="POLYMERASE_HISTIDINOL PHOSPHATASE N-TERMINAL DOMAIN-CONTAINING PROTEIN"/>
    <property type="match status" value="1"/>
</dbReference>
<protein>
    <recommendedName>
        <fullName evidence="1">Polymerase/histidinol phosphatase N-terminal domain-containing protein</fullName>
    </recommendedName>
</protein>
<dbReference type="InterPro" id="IPR004013">
    <property type="entry name" value="PHP_dom"/>
</dbReference>
<dbReference type="KEGG" id="ddf:DEFDS_0783"/>
<proteinExistence type="predicted"/>
<gene>
    <name evidence="2" type="ordered locus">DEFDS_0783</name>
</gene>
<evidence type="ECO:0000259" key="1">
    <source>
        <dbReference type="SMART" id="SM00481"/>
    </source>
</evidence>
<dbReference type="Gene3D" id="3.20.20.140">
    <property type="entry name" value="Metal-dependent hydrolases"/>
    <property type="match status" value="1"/>
</dbReference>
<dbReference type="InterPro" id="IPR003141">
    <property type="entry name" value="Pol/His_phosphatase_N"/>
</dbReference>
<organism evidence="2 3">
    <name type="scientific">Deferribacter desulfuricans (strain DSM 14783 / JCM 11476 / NBRC 101012 / SSM1)</name>
    <dbReference type="NCBI Taxonomy" id="639282"/>
    <lineage>
        <taxon>Bacteria</taxon>
        <taxon>Pseudomonadati</taxon>
        <taxon>Deferribacterota</taxon>
        <taxon>Deferribacteres</taxon>
        <taxon>Deferribacterales</taxon>
        <taxon>Deferribacteraceae</taxon>
        <taxon>Deferribacter</taxon>
    </lineage>
</organism>
<dbReference type="SMART" id="SM00481">
    <property type="entry name" value="POLIIIAc"/>
    <property type="match status" value="1"/>
</dbReference>
<dbReference type="OrthoDB" id="9804333at2"/>
<dbReference type="SUPFAM" id="SSF89550">
    <property type="entry name" value="PHP domain-like"/>
    <property type="match status" value="1"/>
</dbReference>
<evidence type="ECO:0000313" key="2">
    <source>
        <dbReference type="EMBL" id="BAI80261.1"/>
    </source>
</evidence>
<evidence type="ECO:0000313" key="3">
    <source>
        <dbReference type="Proteomes" id="UP000001520"/>
    </source>
</evidence>
<dbReference type="AlphaFoldDB" id="D3PCD8"/>
<keyword evidence="3" id="KW-1185">Reference proteome</keyword>
<feature type="domain" description="Polymerase/histidinol phosphatase N-terminal" evidence="1">
    <location>
        <begin position="3"/>
        <end position="70"/>
    </location>
</feature>
<dbReference type="RefSeq" id="WP_013007509.1">
    <property type="nucleotide sequence ID" value="NC_013939.1"/>
</dbReference>